<name>A0A4Y2LAH5_ARAVE</name>
<accession>A0A4Y2LAH5</accession>
<keyword evidence="2" id="KW-1185">Reference proteome</keyword>
<protein>
    <submittedName>
        <fullName evidence="1">Uncharacterized protein</fullName>
    </submittedName>
</protein>
<dbReference type="Proteomes" id="UP000499080">
    <property type="component" value="Unassembled WGS sequence"/>
</dbReference>
<dbReference type="EMBL" id="BGPR01005481">
    <property type="protein sequence ID" value="GBN10576.1"/>
    <property type="molecule type" value="Genomic_DNA"/>
</dbReference>
<proteinExistence type="predicted"/>
<sequence>MQLYDKLESHLRSLESIDVTTDKYATALFQLVKSCIPGNLLTIWLRNPVVKKEEDKNSCGNKLLQLLLFLRAEVEGEKRILLAKAGFKSKEALNRNKKDRDLGTLVPTADDLAYGAKALKSCIFCAKGYNSQDCFKGKKYPLRKSKIF</sequence>
<reference evidence="1 2" key="1">
    <citation type="journal article" date="2019" name="Sci. Rep.">
        <title>Orb-weaving spider Araneus ventricosus genome elucidates the spidroin gene catalogue.</title>
        <authorList>
            <person name="Kono N."/>
            <person name="Nakamura H."/>
            <person name="Ohtoshi R."/>
            <person name="Moran D.A.P."/>
            <person name="Shinohara A."/>
            <person name="Yoshida Y."/>
            <person name="Fujiwara M."/>
            <person name="Mori M."/>
            <person name="Tomita M."/>
            <person name="Arakawa K."/>
        </authorList>
    </citation>
    <scope>NUCLEOTIDE SEQUENCE [LARGE SCALE GENOMIC DNA]</scope>
</reference>
<dbReference type="OrthoDB" id="6434527at2759"/>
<gene>
    <name evidence="1" type="ORF">AVEN_211942_1</name>
</gene>
<dbReference type="AlphaFoldDB" id="A0A4Y2LAH5"/>
<evidence type="ECO:0000313" key="2">
    <source>
        <dbReference type="Proteomes" id="UP000499080"/>
    </source>
</evidence>
<evidence type="ECO:0000313" key="1">
    <source>
        <dbReference type="EMBL" id="GBN10576.1"/>
    </source>
</evidence>
<organism evidence="1 2">
    <name type="scientific">Araneus ventricosus</name>
    <name type="common">Orbweaver spider</name>
    <name type="synonym">Epeira ventricosa</name>
    <dbReference type="NCBI Taxonomy" id="182803"/>
    <lineage>
        <taxon>Eukaryota</taxon>
        <taxon>Metazoa</taxon>
        <taxon>Ecdysozoa</taxon>
        <taxon>Arthropoda</taxon>
        <taxon>Chelicerata</taxon>
        <taxon>Arachnida</taxon>
        <taxon>Araneae</taxon>
        <taxon>Araneomorphae</taxon>
        <taxon>Entelegynae</taxon>
        <taxon>Araneoidea</taxon>
        <taxon>Araneidae</taxon>
        <taxon>Araneus</taxon>
    </lineage>
</organism>
<comment type="caution">
    <text evidence="1">The sequence shown here is derived from an EMBL/GenBank/DDBJ whole genome shotgun (WGS) entry which is preliminary data.</text>
</comment>